<evidence type="ECO:0000256" key="4">
    <source>
        <dbReference type="ARBA" id="ARBA00022801"/>
    </source>
</evidence>
<dbReference type="PANTHER" id="PTHR32194:SF7">
    <property type="entry name" value="ATP-DEPENDENT PROTEASE SUBUNIT HSLV"/>
    <property type="match status" value="1"/>
</dbReference>
<comment type="caution">
    <text evidence="5">The sequence shown here is derived from an EMBL/GenBank/DDBJ whole genome shotgun (WGS) entry which is preliminary data.</text>
</comment>
<keyword evidence="3" id="KW-0888">Threonine protease</keyword>
<keyword evidence="2" id="KW-0645">Protease</keyword>
<evidence type="ECO:0000256" key="2">
    <source>
        <dbReference type="ARBA" id="ARBA00022670"/>
    </source>
</evidence>
<dbReference type="EMBL" id="CAXHTA020000017">
    <property type="protein sequence ID" value="CAL5227214.1"/>
    <property type="molecule type" value="Genomic_DNA"/>
</dbReference>
<dbReference type="InterPro" id="IPR022281">
    <property type="entry name" value="ATP-dep_Prtase_HsIV_su"/>
</dbReference>
<gene>
    <name evidence="5" type="primary">g10134</name>
    <name evidence="5" type="ORF">VP750_LOCUS9120</name>
</gene>
<dbReference type="CDD" id="cd01913">
    <property type="entry name" value="protease_HslV"/>
    <property type="match status" value="1"/>
</dbReference>
<evidence type="ECO:0000256" key="3">
    <source>
        <dbReference type="ARBA" id="ARBA00022698"/>
    </source>
</evidence>
<dbReference type="SUPFAM" id="SSF56235">
    <property type="entry name" value="N-terminal nucleophile aminohydrolases (Ntn hydrolases)"/>
    <property type="match status" value="1"/>
</dbReference>
<sequence>MQTSWRSVRRLTGVLNQLAEAAPLASRGSTLESSSSTASFQSRSTTVLCVRKGDEVVLMADGQVTRNTEIVKPNVKKVRTMIDGSVIGGFAGATADAFTLFERLESQLEAHPGQLKRAAVELAKLWRLDKYLRRLDATMVVADAKESLTITGNGDVVEPHDGVVAIGSGGPYALAAARALIDLPDYDAKTIAEKAMNIAADTCIYTNHNFTTLSLKEGEKQD</sequence>
<dbReference type="InterPro" id="IPR023333">
    <property type="entry name" value="Proteasome_suB-type"/>
</dbReference>
<organism evidence="5 6">
    <name type="scientific">Coccomyxa viridis</name>
    <dbReference type="NCBI Taxonomy" id="1274662"/>
    <lineage>
        <taxon>Eukaryota</taxon>
        <taxon>Viridiplantae</taxon>
        <taxon>Chlorophyta</taxon>
        <taxon>core chlorophytes</taxon>
        <taxon>Trebouxiophyceae</taxon>
        <taxon>Trebouxiophyceae incertae sedis</taxon>
        <taxon>Coccomyxaceae</taxon>
        <taxon>Coccomyxa</taxon>
    </lineage>
</organism>
<name>A0ABP1G9H5_9CHLO</name>
<dbReference type="NCBIfam" id="TIGR03692">
    <property type="entry name" value="ATP_dep_HslV"/>
    <property type="match status" value="1"/>
</dbReference>
<dbReference type="InterPro" id="IPR029055">
    <property type="entry name" value="Ntn_hydrolases_N"/>
</dbReference>
<evidence type="ECO:0000313" key="5">
    <source>
        <dbReference type="EMBL" id="CAL5227214.1"/>
    </source>
</evidence>
<evidence type="ECO:0000256" key="1">
    <source>
        <dbReference type="ARBA" id="ARBA00006053"/>
    </source>
</evidence>
<dbReference type="PROSITE" id="PS51476">
    <property type="entry name" value="PROTEASOME_BETA_2"/>
    <property type="match status" value="1"/>
</dbReference>
<dbReference type="Pfam" id="PF00227">
    <property type="entry name" value="Proteasome"/>
    <property type="match status" value="1"/>
</dbReference>
<proteinExistence type="inferred from homology"/>
<evidence type="ECO:0000313" key="6">
    <source>
        <dbReference type="Proteomes" id="UP001497392"/>
    </source>
</evidence>
<dbReference type="Gene3D" id="3.60.20.10">
    <property type="entry name" value="Glutamine Phosphoribosylpyrophosphate, subunit 1, domain 1"/>
    <property type="match status" value="1"/>
</dbReference>
<protein>
    <submittedName>
        <fullName evidence="5">G10134 protein</fullName>
    </submittedName>
</protein>
<dbReference type="Proteomes" id="UP001497392">
    <property type="component" value="Unassembled WGS sequence"/>
</dbReference>
<keyword evidence="4" id="KW-0378">Hydrolase</keyword>
<reference evidence="5 6" key="1">
    <citation type="submission" date="2024-06" db="EMBL/GenBank/DDBJ databases">
        <authorList>
            <person name="Kraege A."/>
            <person name="Thomma B."/>
        </authorList>
    </citation>
    <scope>NUCLEOTIDE SEQUENCE [LARGE SCALE GENOMIC DNA]</scope>
</reference>
<dbReference type="NCBIfam" id="NF003964">
    <property type="entry name" value="PRK05456.1"/>
    <property type="match status" value="1"/>
</dbReference>
<comment type="similarity">
    <text evidence="1">Belongs to the peptidase T1B family. HslV subfamily.</text>
</comment>
<accession>A0ABP1G9H5</accession>
<keyword evidence="6" id="KW-1185">Reference proteome</keyword>
<dbReference type="PANTHER" id="PTHR32194">
    <property type="entry name" value="METALLOPROTEASE TLDD"/>
    <property type="match status" value="1"/>
</dbReference>
<dbReference type="InterPro" id="IPR001353">
    <property type="entry name" value="Proteasome_sua/b"/>
</dbReference>